<evidence type="ECO:0000313" key="3">
    <source>
        <dbReference type="Proteomes" id="UP000228754"/>
    </source>
</evidence>
<keyword evidence="1" id="KW-1133">Transmembrane helix</keyword>
<proteinExistence type="predicted"/>
<dbReference type="EMBL" id="NKHG01000135">
    <property type="protein sequence ID" value="PCK17673.1"/>
    <property type="molecule type" value="Genomic_DNA"/>
</dbReference>
<organism evidence="2 3">
    <name type="scientific">Bacillus pumilus</name>
    <name type="common">Bacillus mesentericus</name>
    <dbReference type="NCBI Taxonomy" id="1408"/>
    <lineage>
        <taxon>Bacteria</taxon>
        <taxon>Bacillati</taxon>
        <taxon>Bacillota</taxon>
        <taxon>Bacilli</taxon>
        <taxon>Bacillales</taxon>
        <taxon>Bacillaceae</taxon>
        <taxon>Bacillus</taxon>
    </lineage>
</organism>
<feature type="transmembrane region" description="Helical" evidence="1">
    <location>
        <begin position="27"/>
        <end position="51"/>
    </location>
</feature>
<reference evidence="2 3" key="1">
    <citation type="submission" date="2017-06" db="EMBL/GenBank/DDBJ databases">
        <title>Draft Genome Sequence of Bacillus sp Strain 36R Isolated from saline sediment at Atanasia, Sonora, Mexico.</title>
        <authorList>
            <person name="Sanchez Diaz R."/>
            <person name="Quiroz Macias M.E."/>
            <person name="Ibarra Gamez J.C."/>
            <person name="Enciso Ibarra J."/>
            <person name="Gomez Gil B."/>
            <person name="Galaviz Silva L."/>
        </authorList>
    </citation>
    <scope>NUCLEOTIDE SEQUENCE [LARGE SCALE GENOMIC DNA]</scope>
    <source>
        <strain evidence="2 3">36R_ATNSAL</strain>
    </source>
</reference>
<dbReference type="Proteomes" id="UP000228754">
    <property type="component" value="Unassembled WGS sequence"/>
</dbReference>
<keyword evidence="1" id="KW-0472">Membrane</keyword>
<sequence length="60" mass="7361">MRLSDVSEDILLLKGFWKETFYGKLKWLFFLYPMCLYTAIILKLAITLYSIKHFMFFKKR</sequence>
<dbReference type="AlphaFoldDB" id="A0A2A5IKB6"/>
<name>A0A2A5IKB6_BACPU</name>
<keyword evidence="1" id="KW-0812">Transmembrane</keyword>
<evidence type="ECO:0000256" key="1">
    <source>
        <dbReference type="SAM" id="Phobius"/>
    </source>
</evidence>
<protein>
    <submittedName>
        <fullName evidence="2">Uncharacterized protein</fullName>
    </submittedName>
</protein>
<comment type="caution">
    <text evidence="2">The sequence shown here is derived from an EMBL/GenBank/DDBJ whole genome shotgun (WGS) entry which is preliminary data.</text>
</comment>
<gene>
    <name evidence="2" type="ORF">CEY02_19765</name>
</gene>
<evidence type="ECO:0000313" key="2">
    <source>
        <dbReference type="EMBL" id="PCK17673.1"/>
    </source>
</evidence>
<accession>A0A2A5IKB6</accession>